<dbReference type="OrthoDB" id="2994510at2759"/>
<name>A0A2H3D6S4_ARMGA</name>
<protein>
    <submittedName>
        <fullName evidence="1">Uncharacterized protein</fullName>
    </submittedName>
</protein>
<gene>
    <name evidence="1" type="ORF">ARMGADRAFT_616340</name>
</gene>
<dbReference type="InParanoid" id="A0A2H3D6S4"/>
<evidence type="ECO:0000313" key="2">
    <source>
        <dbReference type="Proteomes" id="UP000217790"/>
    </source>
</evidence>
<dbReference type="AlphaFoldDB" id="A0A2H3D6S4"/>
<accession>A0A2H3D6S4</accession>
<evidence type="ECO:0000313" key="1">
    <source>
        <dbReference type="EMBL" id="PBK84023.1"/>
    </source>
</evidence>
<sequence>MDLVILRSVPRSIKAILDQRGNHCWTGARSNLLRLPAVPTCLKSEIASINFFFNSGCNRCRSCGRSVDNAFPNLTYRIYLCKDVRCYNHFLANRKGHSFSYSPQDRSASKYKPILQWLHYDTFTAKKLYLVRQA</sequence>
<proteinExistence type="predicted"/>
<reference evidence="2" key="1">
    <citation type="journal article" date="2017" name="Nat. Ecol. Evol.">
        <title>Genome expansion and lineage-specific genetic innovations in the forest pathogenic fungi Armillaria.</title>
        <authorList>
            <person name="Sipos G."/>
            <person name="Prasanna A.N."/>
            <person name="Walter M.C."/>
            <person name="O'Connor E."/>
            <person name="Balint B."/>
            <person name="Krizsan K."/>
            <person name="Kiss B."/>
            <person name="Hess J."/>
            <person name="Varga T."/>
            <person name="Slot J."/>
            <person name="Riley R."/>
            <person name="Boka B."/>
            <person name="Rigling D."/>
            <person name="Barry K."/>
            <person name="Lee J."/>
            <person name="Mihaltcheva S."/>
            <person name="LaButti K."/>
            <person name="Lipzen A."/>
            <person name="Waldron R."/>
            <person name="Moloney N.M."/>
            <person name="Sperisen C."/>
            <person name="Kredics L."/>
            <person name="Vagvoelgyi C."/>
            <person name="Patrignani A."/>
            <person name="Fitzpatrick D."/>
            <person name="Nagy I."/>
            <person name="Doyle S."/>
            <person name="Anderson J.B."/>
            <person name="Grigoriev I.V."/>
            <person name="Gueldener U."/>
            <person name="Muensterkoetter M."/>
            <person name="Nagy L.G."/>
        </authorList>
    </citation>
    <scope>NUCLEOTIDE SEQUENCE [LARGE SCALE GENOMIC DNA]</scope>
    <source>
        <strain evidence="2">Ar21-2</strain>
    </source>
</reference>
<organism evidence="1 2">
    <name type="scientific">Armillaria gallica</name>
    <name type="common">Bulbous honey fungus</name>
    <name type="synonym">Armillaria bulbosa</name>
    <dbReference type="NCBI Taxonomy" id="47427"/>
    <lineage>
        <taxon>Eukaryota</taxon>
        <taxon>Fungi</taxon>
        <taxon>Dikarya</taxon>
        <taxon>Basidiomycota</taxon>
        <taxon>Agaricomycotina</taxon>
        <taxon>Agaricomycetes</taxon>
        <taxon>Agaricomycetidae</taxon>
        <taxon>Agaricales</taxon>
        <taxon>Marasmiineae</taxon>
        <taxon>Physalacriaceae</taxon>
        <taxon>Armillaria</taxon>
    </lineage>
</organism>
<keyword evidence="2" id="KW-1185">Reference proteome</keyword>
<dbReference type="Proteomes" id="UP000217790">
    <property type="component" value="Unassembled WGS sequence"/>
</dbReference>
<dbReference type="EMBL" id="KZ293701">
    <property type="protein sequence ID" value="PBK84023.1"/>
    <property type="molecule type" value="Genomic_DNA"/>
</dbReference>